<feature type="compositionally biased region" description="Polar residues" evidence="1">
    <location>
        <begin position="206"/>
        <end position="231"/>
    </location>
</feature>
<evidence type="ECO:0000313" key="4">
    <source>
        <dbReference type="Proteomes" id="UP000078492"/>
    </source>
</evidence>
<name>A0A151IS97_9HYME</name>
<accession>A0A151IS97</accession>
<keyword evidence="4" id="KW-1185">Reference proteome</keyword>
<dbReference type="PANTHER" id="PTHR12243">
    <property type="entry name" value="MADF DOMAIN TRANSCRIPTION FACTOR"/>
    <property type="match status" value="1"/>
</dbReference>
<feature type="compositionally biased region" description="Low complexity" evidence="1">
    <location>
        <begin position="194"/>
        <end position="205"/>
    </location>
</feature>
<dbReference type="STRING" id="471704.A0A151IS97"/>
<dbReference type="PROSITE" id="PS51029">
    <property type="entry name" value="MADF"/>
    <property type="match status" value="1"/>
</dbReference>
<reference evidence="3 4" key="1">
    <citation type="submission" date="2015-09" db="EMBL/GenBank/DDBJ databases">
        <title>Trachymyrmex cornetzi WGS genome.</title>
        <authorList>
            <person name="Nygaard S."/>
            <person name="Hu H."/>
            <person name="Boomsma J."/>
            <person name="Zhang G."/>
        </authorList>
    </citation>
    <scope>NUCLEOTIDE SEQUENCE [LARGE SCALE GENOMIC DNA]</scope>
    <source>
        <strain evidence="3">Tcor2-1</strain>
        <tissue evidence="3">Whole body</tissue>
    </source>
</reference>
<gene>
    <name evidence="3" type="ORF">ALC57_18337</name>
</gene>
<evidence type="ECO:0000313" key="3">
    <source>
        <dbReference type="EMBL" id="KYN09550.1"/>
    </source>
</evidence>
<dbReference type="PANTHER" id="PTHR12243:SF69">
    <property type="entry name" value="SI:CH73-59F11.3"/>
    <property type="match status" value="1"/>
</dbReference>
<proteinExistence type="predicted"/>
<evidence type="ECO:0000259" key="2">
    <source>
        <dbReference type="PROSITE" id="PS51029"/>
    </source>
</evidence>
<dbReference type="EMBL" id="KQ981091">
    <property type="protein sequence ID" value="KYN09550.1"/>
    <property type="molecule type" value="Genomic_DNA"/>
</dbReference>
<organism evidence="3 4">
    <name type="scientific">Trachymyrmex cornetzi</name>
    <dbReference type="NCBI Taxonomy" id="471704"/>
    <lineage>
        <taxon>Eukaryota</taxon>
        <taxon>Metazoa</taxon>
        <taxon>Ecdysozoa</taxon>
        <taxon>Arthropoda</taxon>
        <taxon>Hexapoda</taxon>
        <taxon>Insecta</taxon>
        <taxon>Pterygota</taxon>
        <taxon>Neoptera</taxon>
        <taxon>Endopterygota</taxon>
        <taxon>Hymenoptera</taxon>
        <taxon>Apocrita</taxon>
        <taxon>Aculeata</taxon>
        <taxon>Formicoidea</taxon>
        <taxon>Formicidae</taxon>
        <taxon>Myrmicinae</taxon>
        <taxon>Trachymyrmex</taxon>
    </lineage>
</organism>
<dbReference type="GO" id="GO:0005667">
    <property type="term" value="C:transcription regulator complex"/>
    <property type="evidence" value="ECO:0007669"/>
    <property type="project" value="TreeGrafter"/>
</dbReference>
<dbReference type="InterPro" id="IPR039353">
    <property type="entry name" value="TF_Adf1"/>
</dbReference>
<sequence length="264" mass="29970">MNEENISPPIKCGSCNWQINGLLHTSLLEHSCFEHFDEGKHLLYVNDNNVASIIEKDQSKDIQASNITDYNEALINAVYARPALYNYRIPVKERTSLKKKALWNEVANLMGTMTGTNDVEFVQKRWKQLRDSYVKAKKQEKAYVQSGSPGGGVQNKIVFAFYNQMKFLDDTIEKPCIVTSLSADVYECSMQPKTNTTQTIPTPQTSHSISSDSWVNISDKSNDDTFSSKTQSSKKRNKKEHDDSSDIEITKAILSQYSKIKKYT</sequence>
<dbReference type="Proteomes" id="UP000078492">
    <property type="component" value="Unassembled WGS sequence"/>
</dbReference>
<dbReference type="Pfam" id="PF10545">
    <property type="entry name" value="MADF_DNA_bdg"/>
    <property type="match status" value="1"/>
</dbReference>
<feature type="region of interest" description="Disordered" evidence="1">
    <location>
        <begin position="194"/>
        <end position="246"/>
    </location>
</feature>
<dbReference type="AlphaFoldDB" id="A0A151IS97"/>
<dbReference type="GO" id="GO:0005634">
    <property type="term" value="C:nucleus"/>
    <property type="evidence" value="ECO:0007669"/>
    <property type="project" value="TreeGrafter"/>
</dbReference>
<evidence type="ECO:0000256" key="1">
    <source>
        <dbReference type="SAM" id="MobiDB-lite"/>
    </source>
</evidence>
<feature type="domain" description="MADF" evidence="2">
    <location>
        <begin position="73"/>
        <end position="173"/>
    </location>
</feature>
<dbReference type="SMART" id="SM00595">
    <property type="entry name" value="MADF"/>
    <property type="match status" value="1"/>
</dbReference>
<dbReference type="InterPro" id="IPR006578">
    <property type="entry name" value="MADF-dom"/>
</dbReference>
<dbReference type="GO" id="GO:0006357">
    <property type="term" value="P:regulation of transcription by RNA polymerase II"/>
    <property type="evidence" value="ECO:0007669"/>
    <property type="project" value="TreeGrafter"/>
</dbReference>
<protein>
    <recommendedName>
        <fullName evidence="2">MADF domain-containing protein</fullName>
    </recommendedName>
</protein>